<evidence type="ECO:0000313" key="2">
    <source>
        <dbReference type="EMBL" id="VDL73663.1"/>
    </source>
</evidence>
<feature type="compositionally biased region" description="Basic and acidic residues" evidence="1">
    <location>
        <begin position="348"/>
        <end position="361"/>
    </location>
</feature>
<dbReference type="Proteomes" id="UP000271162">
    <property type="component" value="Unassembled WGS sequence"/>
</dbReference>
<dbReference type="WBParaSite" id="NBR_0001007301-mRNA-1">
    <property type="protein sequence ID" value="NBR_0001007301-mRNA-1"/>
    <property type="gene ID" value="NBR_0001007301"/>
</dbReference>
<evidence type="ECO:0000313" key="4">
    <source>
        <dbReference type="WBParaSite" id="NBR_0001007301-mRNA-1"/>
    </source>
</evidence>
<name>A0A0N4Y2V4_NIPBR</name>
<reference evidence="2 3" key="2">
    <citation type="submission" date="2018-11" db="EMBL/GenBank/DDBJ databases">
        <authorList>
            <consortium name="Pathogen Informatics"/>
        </authorList>
    </citation>
    <scope>NUCLEOTIDE SEQUENCE [LARGE SCALE GENOMIC DNA]</scope>
</reference>
<dbReference type="AlphaFoldDB" id="A0A0N4Y2V4"/>
<organism evidence="4">
    <name type="scientific">Nippostrongylus brasiliensis</name>
    <name type="common">Rat hookworm</name>
    <dbReference type="NCBI Taxonomy" id="27835"/>
    <lineage>
        <taxon>Eukaryota</taxon>
        <taxon>Metazoa</taxon>
        <taxon>Ecdysozoa</taxon>
        <taxon>Nematoda</taxon>
        <taxon>Chromadorea</taxon>
        <taxon>Rhabditida</taxon>
        <taxon>Rhabditina</taxon>
        <taxon>Rhabditomorpha</taxon>
        <taxon>Strongyloidea</taxon>
        <taxon>Heligmosomidae</taxon>
        <taxon>Nippostrongylus</taxon>
    </lineage>
</organism>
<sequence>MLYSCEPFFCLRLVTVVFDCDLFHHCNAYRITVVIIMRGSSEIFLLILLLLVGDSRSSVRQCPYCRDILVWKKRYSFKGLSQKPNVEPLSTHSCLHPNQTFLMRGCDYSCLEVEVTLHLSGTRYYYRDCGEDLLKKAPCRNCSPSMSKDYSYFVGNEIITTTDKEGDKWTFRFCEAQDCSTAFEFAARRRQRNAWRKNSQRKRSNNFLKTLTPARFLFGKKDEEIDTPSLKKKVSFSLPPTTGSIGSISESFADDMEEVLIHGANSTENILPNNDTVKCEDPEMAEQPAFNSSNGSIVYTANSIPLEDIDGSDSDNADDSGFKDIVVDDSNELVGHGIMDETSLLTPDTERTAEANKIDEE</sequence>
<evidence type="ECO:0000256" key="1">
    <source>
        <dbReference type="SAM" id="MobiDB-lite"/>
    </source>
</evidence>
<reference evidence="4" key="1">
    <citation type="submission" date="2017-02" db="UniProtKB">
        <authorList>
            <consortium name="WormBaseParasite"/>
        </authorList>
    </citation>
    <scope>IDENTIFICATION</scope>
</reference>
<feature type="region of interest" description="Disordered" evidence="1">
    <location>
        <begin position="338"/>
        <end position="361"/>
    </location>
</feature>
<protein>
    <submittedName>
        <fullName evidence="4">Expressed conserved protein</fullName>
    </submittedName>
</protein>
<proteinExistence type="predicted"/>
<keyword evidence="3" id="KW-1185">Reference proteome</keyword>
<evidence type="ECO:0000313" key="3">
    <source>
        <dbReference type="Proteomes" id="UP000271162"/>
    </source>
</evidence>
<gene>
    <name evidence="2" type="ORF">NBR_LOCUS10074</name>
</gene>
<dbReference type="EMBL" id="UYSL01020249">
    <property type="protein sequence ID" value="VDL73663.1"/>
    <property type="molecule type" value="Genomic_DNA"/>
</dbReference>
<accession>A0A0N4Y2V4</accession>